<proteinExistence type="inferred from homology"/>
<keyword evidence="5" id="KW-0175">Coiled coil</keyword>
<dbReference type="Pfam" id="PF07851">
    <property type="entry name" value="TMEM120A-B"/>
    <property type="match status" value="1"/>
</dbReference>
<reference evidence="13" key="1">
    <citation type="submission" date="2023-07" db="EMBL/GenBank/DDBJ databases">
        <authorList>
            <person name="Stuckert A."/>
        </authorList>
    </citation>
    <scope>NUCLEOTIDE SEQUENCE</scope>
</reference>
<evidence type="ECO:0000256" key="7">
    <source>
        <dbReference type="ARBA" id="ARBA00023242"/>
    </source>
</evidence>
<sequence length="541" mass="62889">MAKTIKRFKETGSHEDRPTKGRPRVTSASEDKFIRFTSLRNRRLTAAKIRDQVNATQSSSSRHISTTTVKRRLCAADLHGKIASRKPLLRTGNKQKRLVWAKEHKEWTLDQWEICALDNDPKHTSRLCKGYLTKKESDGVLRQMTWPPHSPDLNPIEMVWGELDRRVKAKGPTSAKHLWELLQDCWKIIPGDYLLKLIKRMPRVCKAKASVFLHNRRYKQLSEWARSLLALWLHGRPTILLYLNLVLGNVNVTLLSNQAKFAYKDEYEKFKLYLTIILLLGAIACRFVLHYRVTDEVFNFLLVWYFCTLTIRESILISNGSRIKGWWVSHHYVSTFLSGVMLTWPDGLMYQMFRNQFLAFSIYQSCVQFLQYYYQSGCLYRLRALGERNHLDLTVGARGNHDSEYESEASLDPDSPEFQSTVDSLIEAVNHALKVDDDPNSAPDNAVSFKREENAQLHRTIWSGRLFGEKLDKLISDATGGKSKFLPQHRPRTTFQRQQHFRFRPFRSSPFWSTSTTSSRFERSPRTERDPLTQAESVLAR</sequence>
<evidence type="ECO:0000313" key="14">
    <source>
        <dbReference type="Proteomes" id="UP001176940"/>
    </source>
</evidence>
<feature type="domain" description="Tc1-like transposase DDE" evidence="12">
    <location>
        <begin position="114"/>
        <end position="170"/>
    </location>
</feature>
<feature type="compositionally biased region" description="Basic and acidic residues" evidence="9">
    <location>
        <begin position="7"/>
        <end position="19"/>
    </location>
</feature>
<keyword evidence="7" id="KW-0539">Nucleus</keyword>
<dbReference type="InterPro" id="IPR038717">
    <property type="entry name" value="Tc1-like_DDE_dom"/>
</dbReference>
<evidence type="ECO:0000256" key="8">
    <source>
        <dbReference type="ARBA" id="ARBA00045162"/>
    </source>
</evidence>
<dbReference type="InterPro" id="IPR002492">
    <property type="entry name" value="Transposase_Tc1-like"/>
</dbReference>
<evidence type="ECO:0008006" key="15">
    <source>
        <dbReference type="Google" id="ProtNLM"/>
    </source>
</evidence>
<evidence type="ECO:0000256" key="9">
    <source>
        <dbReference type="SAM" id="MobiDB-lite"/>
    </source>
</evidence>
<feature type="compositionally biased region" description="Basic and acidic residues" evidence="9">
    <location>
        <begin position="520"/>
        <end position="531"/>
    </location>
</feature>
<dbReference type="InterPro" id="IPR012926">
    <property type="entry name" value="TMEM120A/B"/>
</dbReference>
<organism evidence="13 14">
    <name type="scientific">Ranitomeya imitator</name>
    <name type="common">mimic poison frog</name>
    <dbReference type="NCBI Taxonomy" id="111125"/>
    <lineage>
        <taxon>Eukaryota</taxon>
        <taxon>Metazoa</taxon>
        <taxon>Chordata</taxon>
        <taxon>Craniata</taxon>
        <taxon>Vertebrata</taxon>
        <taxon>Euteleostomi</taxon>
        <taxon>Amphibia</taxon>
        <taxon>Batrachia</taxon>
        <taxon>Anura</taxon>
        <taxon>Neobatrachia</taxon>
        <taxon>Hyloidea</taxon>
        <taxon>Dendrobatidae</taxon>
        <taxon>Dendrobatinae</taxon>
        <taxon>Ranitomeya</taxon>
    </lineage>
</organism>
<evidence type="ECO:0000256" key="6">
    <source>
        <dbReference type="ARBA" id="ARBA00023136"/>
    </source>
</evidence>
<dbReference type="Pfam" id="PF13358">
    <property type="entry name" value="DDE_3"/>
    <property type="match status" value="1"/>
</dbReference>
<evidence type="ECO:0000256" key="4">
    <source>
        <dbReference type="ARBA" id="ARBA00022989"/>
    </source>
</evidence>
<name>A0ABN9M8M6_9NEOB</name>
<feature type="region of interest" description="Disordered" evidence="9">
    <location>
        <begin position="507"/>
        <end position="541"/>
    </location>
</feature>
<feature type="domain" description="Transposase Tc1-like" evidence="11">
    <location>
        <begin position="40"/>
        <end position="105"/>
    </location>
</feature>
<evidence type="ECO:0000259" key="11">
    <source>
        <dbReference type="Pfam" id="PF01498"/>
    </source>
</evidence>
<dbReference type="Gene3D" id="3.30.420.10">
    <property type="entry name" value="Ribonuclease H-like superfamily/Ribonuclease H"/>
    <property type="match status" value="1"/>
</dbReference>
<protein>
    <recommendedName>
        <fullName evidence="15">Transposase</fullName>
    </recommendedName>
</protein>
<evidence type="ECO:0000313" key="13">
    <source>
        <dbReference type="EMBL" id="CAJ0960826.1"/>
    </source>
</evidence>
<evidence type="ECO:0000256" key="10">
    <source>
        <dbReference type="SAM" id="Phobius"/>
    </source>
</evidence>
<comment type="subcellular location">
    <subcellularLocation>
        <location evidence="1">Nucleus inner membrane</location>
        <topology evidence="1">Multi-pass membrane protein</topology>
    </subcellularLocation>
</comment>
<dbReference type="PANTHER" id="PTHR21433">
    <property type="entry name" value="TRANSMEMBRANE PROTEIN INDUCED BY TUMOR NECROSIS FACTOR ALPHA"/>
    <property type="match status" value="1"/>
</dbReference>
<evidence type="ECO:0000256" key="5">
    <source>
        <dbReference type="ARBA" id="ARBA00023054"/>
    </source>
</evidence>
<keyword evidence="6 10" id="KW-0472">Membrane</keyword>
<comment type="similarity">
    <text evidence="2">Belongs to the TMEM120 family.</text>
</comment>
<feature type="transmembrane region" description="Helical" evidence="10">
    <location>
        <begin position="270"/>
        <end position="291"/>
    </location>
</feature>
<gene>
    <name evidence="13" type="ORF">RIMI_LOCUS17469143</name>
</gene>
<dbReference type="InterPro" id="IPR036397">
    <property type="entry name" value="RNaseH_sf"/>
</dbReference>
<dbReference type="PANTHER" id="PTHR21433:SF2">
    <property type="entry name" value="TRANSMEMBRANE PROTEIN 120B"/>
    <property type="match status" value="1"/>
</dbReference>
<keyword evidence="3 10" id="KW-0812">Transmembrane</keyword>
<evidence type="ECO:0000259" key="12">
    <source>
        <dbReference type="Pfam" id="PF13358"/>
    </source>
</evidence>
<feature type="compositionally biased region" description="Low complexity" evidence="9">
    <location>
        <begin position="507"/>
        <end position="519"/>
    </location>
</feature>
<keyword evidence="4 10" id="KW-1133">Transmembrane helix</keyword>
<feature type="region of interest" description="Disordered" evidence="9">
    <location>
        <begin position="1"/>
        <end position="28"/>
    </location>
</feature>
<keyword evidence="14" id="KW-1185">Reference proteome</keyword>
<evidence type="ECO:0000256" key="1">
    <source>
        <dbReference type="ARBA" id="ARBA00004473"/>
    </source>
</evidence>
<comment type="caution">
    <text evidence="13">The sequence shown here is derived from an EMBL/GenBank/DDBJ whole genome shotgun (WGS) entry which is preliminary data.</text>
</comment>
<evidence type="ECO:0000256" key="2">
    <source>
        <dbReference type="ARBA" id="ARBA00009700"/>
    </source>
</evidence>
<dbReference type="Pfam" id="PF01498">
    <property type="entry name" value="HTH_Tnp_Tc3_2"/>
    <property type="match status" value="1"/>
</dbReference>
<dbReference type="Proteomes" id="UP001176940">
    <property type="component" value="Unassembled WGS sequence"/>
</dbReference>
<comment type="function">
    <text evidence="8">Necessary for efficient adipogenesis. Does not show ion channel activity.</text>
</comment>
<accession>A0ABN9M8M6</accession>
<evidence type="ECO:0000256" key="3">
    <source>
        <dbReference type="ARBA" id="ARBA00022692"/>
    </source>
</evidence>
<dbReference type="EMBL" id="CAUEEQ010051045">
    <property type="protein sequence ID" value="CAJ0960826.1"/>
    <property type="molecule type" value="Genomic_DNA"/>
</dbReference>